<dbReference type="AlphaFoldDB" id="I7IGF2"/>
<dbReference type="EC" id="5.6.2.4" evidence="9"/>
<dbReference type="InterPro" id="IPR001650">
    <property type="entry name" value="Helicase_C-like"/>
</dbReference>
<dbReference type="InterPro" id="IPR027417">
    <property type="entry name" value="P-loop_NTPase"/>
</dbReference>
<keyword evidence="5" id="KW-0067">ATP-binding</keyword>
<dbReference type="Pfam" id="PF09382">
    <property type="entry name" value="RQC"/>
    <property type="match status" value="1"/>
</dbReference>
<dbReference type="InterPro" id="IPR011545">
    <property type="entry name" value="DEAD/DEAH_box_helicase_dom"/>
</dbReference>
<dbReference type="VEuPathDB" id="PiroplasmaDB:BMR1_02g03015"/>
<dbReference type="GO" id="GO:0005694">
    <property type="term" value="C:chromosome"/>
    <property type="evidence" value="ECO:0007669"/>
    <property type="project" value="TreeGrafter"/>
</dbReference>
<dbReference type="KEGG" id="bmic:BMR1_02g03015"/>
<dbReference type="GO" id="GO:0005524">
    <property type="term" value="F:ATP binding"/>
    <property type="evidence" value="ECO:0007669"/>
    <property type="project" value="UniProtKB-KW"/>
</dbReference>
<dbReference type="Gene3D" id="3.40.50.300">
    <property type="entry name" value="P-loop containing nucleotide triphosphate hydrolases"/>
    <property type="match status" value="2"/>
</dbReference>
<organism evidence="13 14">
    <name type="scientific">Babesia microti (strain RI)</name>
    <dbReference type="NCBI Taxonomy" id="1133968"/>
    <lineage>
        <taxon>Eukaryota</taxon>
        <taxon>Sar</taxon>
        <taxon>Alveolata</taxon>
        <taxon>Apicomplexa</taxon>
        <taxon>Aconoidasida</taxon>
        <taxon>Piroplasmida</taxon>
        <taxon>Babesiidae</taxon>
        <taxon>Babesia</taxon>
    </lineage>
</organism>
<reference evidence="13 14" key="1">
    <citation type="journal article" date="2012" name="Nucleic Acids Res.">
        <title>Sequencing of the smallest Apicomplexan genome from the human pathogen Babesia microti.</title>
        <authorList>
            <person name="Cornillot E."/>
            <person name="Hadj-Kaddour K."/>
            <person name="Dassouli A."/>
            <person name="Noel B."/>
            <person name="Ranwez V."/>
            <person name="Vacherie B."/>
            <person name="Augagneur Y."/>
            <person name="Bres V."/>
            <person name="Duclos A."/>
            <person name="Randazzo S."/>
            <person name="Carcy B."/>
            <person name="Debierre-Grockiego F."/>
            <person name="Delbecq S."/>
            <person name="Moubri-Menage K."/>
            <person name="Shams-Eldin H."/>
            <person name="Usmani-Brown S."/>
            <person name="Bringaud F."/>
            <person name="Wincker P."/>
            <person name="Vivares C.P."/>
            <person name="Schwarz R.T."/>
            <person name="Schetters T.P."/>
            <person name="Krause P.J."/>
            <person name="Gorenflot A."/>
            <person name="Berry V."/>
            <person name="Barbe V."/>
            <person name="Ben Mamoun C."/>
        </authorList>
    </citation>
    <scope>NUCLEOTIDE SEQUENCE [LARGE SCALE GENOMIC DNA]</scope>
    <source>
        <strain evidence="13 14">RI</strain>
    </source>
</reference>
<evidence type="ECO:0000256" key="4">
    <source>
        <dbReference type="ARBA" id="ARBA00022806"/>
    </source>
</evidence>
<evidence type="ECO:0000256" key="9">
    <source>
        <dbReference type="ARBA" id="ARBA00034808"/>
    </source>
</evidence>
<keyword evidence="6" id="KW-0238">DNA-binding</keyword>
<dbReference type="NCBIfam" id="TIGR00614">
    <property type="entry name" value="recQ_fam"/>
    <property type="match status" value="1"/>
</dbReference>
<reference evidence="13 14" key="2">
    <citation type="journal article" date="2013" name="PLoS ONE">
        <title>Whole genome mapping and re-organization of the nuclear and mitochondrial genomes of Babesia microti isolates.</title>
        <authorList>
            <person name="Cornillot E."/>
            <person name="Dassouli A."/>
            <person name="Garg A."/>
            <person name="Pachikara N."/>
            <person name="Randazzo S."/>
            <person name="Depoix D."/>
            <person name="Carcy B."/>
            <person name="Delbecq S."/>
            <person name="Frutos R."/>
            <person name="Silva J.C."/>
            <person name="Sutton R."/>
            <person name="Krause P.J."/>
            <person name="Mamoun C.B."/>
        </authorList>
    </citation>
    <scope>NUCLEOTIDE SEQUENCE [LARGE SCALE GENOMIC DNA]</scope>
    <source>
        <strain evidence="13 14">RI</strain>
    </source>
</reference>
<evidence type="ECO:0000256" key="7">
    <source>
        <dbReference type="ARBA" id="ARBA00023235"/>
    </source>
</evidence>
<dbReference type="InterPro" id="IPR014001">
    <property type="entry name" value="Helicase_ATP-bd"/>
</dbReference>
<dbReference type="SUPFAM" id="SSF46785">
    <property type="entry name" value="Winged helix' DNA-binding domain"/>
    <property type="match status" value="1"/>
</dbReference>
<dbReference type="OMA" id="FWSMEDS"/>
<dbReference type="Proteomes" id="UP000002899">
    <property type="component" value="Chromosome II"/>
</dbReference>
<keyword evidence="2" id="KW-0547">Nucleotide-binding</keyword>
<evidence type="ECO:0000313" key="14">
    <source>
        <dbReference type="Proteomes" id="UP000002899"/>
    </source>
</evidence>
<dbReference type="GO" id="GO:0016787">
    <property type="term" value="F:hydrolase activity"/>
    <property type="evidence" value="ECO:0007669"/>
    <property type="project" value="UniProtKB-KW"/>
</dbReference>
<dbReference type="PROSITE" id="PS51192">
    <property type="entry name" value="HELICASE_ATP_BIND_1"/>
    <property type="match status" value="1"/>
</dbReference>
<dbReference type="SUPFAM" id="SSF52540">
    <property type="entry name" value="P-loop containing nucleoside triphosphate hydrolases"/>
    <property type="match status" value="1"/>
</dbReference>
<comment type="catalytic activity">
    <reaction evidence="8">
        <text>Couples ATP hydrolysis with the unwinding of duplex DNA by translocating in the 3'-5' direction.</text>
        <dbReference type="EC" id="5.6.2.4"/>
    </reaction>
</comment>
<accession>I7IGF2</accession>
<evidence type="ECO:0000256" key="10">
    <source>
        <dbReference type="SAM" id="MobiDB-lite"/>
    </source>
</evidence>
<keyword evidence="14" id="KW-1185">Reference proteome</keyword>
<dbReference type="GO" id="GO:0000724">
    <property type="term" value="P:double-strand break repair via homologous recombination"/>
    <property type="evidence" value="ECO:0007669"/>
    <property type="project" value="TreeGrafter"/>
</dbReference>
<dbReference type="PROSITE" id="PS51194">
    <property type="entry name" value="HELICASE_CTER"/>
    <property type="match status" value="1"/>
</dbReference>
<keyword evidence="3 13" id="KW-0378">Hydrolase</keyword>
<feature type="domain" description="Helicase C-terminal" evidence="12">
    <location>
        <begin position="467"/>
        <end position="617"/>
    </location>
</feature>
<evidence type="ECO:0000313" key="13">
    <source>
        <dbReference type="EMBL" id="CCF73756.1"/>
    </source>
</evidence>
<dbReference type="GO" id="GO:0043138">
    <property type="term" value="F:3'-5' DNA helicase activity"/>
    <property type="evidence" value="ECO:0007669"/>
    <property type="project" value="UniProtKB-EC"/>
</dbReference>
<dbReference type="SMART" id="SM00956">
    <property type="entry name" value="RQC"/>
    <property type="match status" value="1"/>
</dbReference>
<dbReference type="PANTHER" id="PTHR13710">
    <property type="entry name" value="DNA HELICASE RECQ FAMILY MEMBER"/>
    <property type="match status" value="1"/>
</dbReference>
<feature type="domain" description="Helicase ATP-binding" evidence="11">
    <location>
        <begin position="270"/>
        <end position="445"/>
    </location>
</feature>
<dbReference type="SMART" id="SM00487">
    <property type="entry name" value="DEXDc"/>
    <property type="match status" value="1"/>
</dbReference>
<dbReference type="GO" id="GO:0006260">
    <property type="term" value="P:DNA replication"/>
    <property type="evidence" value="ECO:0007669"/>
    <property type="project" value="InterPro"/>
</dbReference>
<keyword evidence="7" id="KW-0413">Isomerase</keyword>
<evidence type="ECO:0000256" key="1">
    <source>
        <dbReference type="ARBA" id="ARBA00005446"/>
    </source>
</evidence>
<proteinExistence type="inferred from homology"/>
<dbReference type="PANTHER" id="PTHR13710:SF105">
    <property type="entry name" value="ATP-DEPENDENT DNA HELICASE Q1"/>
    <property type="match status" value="1"/>
</dbReference>
<dbReference type="CDD" id="cd17920">
    <property type="entry name" value="DEXHc_RecQ"/>
    <property type="match status" value="1"/>
</dbReference>
<feature type="region of interest" description="Disordered" evidence="10">
    <location>
        <begin position="174"/>
        <end position="211"/>
    </location>
</feature>
<dbReference type="OrthoDB" id="10261556at2759"/>
<evidence type="ECO:0000259" key="11">
    <source>
        <dbReference type="PROSITE" id="PS51192"/>
    </source>
</evidence>
<dbReference type="InterPro" id="IPR004589">
    <property type="entry name" value="DNA_helicase_ATP-dep_RecQ"/>
</dbReference>
<evidence type="ECO:0000256" key="6">
    <source>
        <dbReference type="ARBA" id="ARBA00023125"/>
    </source>
</evidence>
<name>I7IGF2_BABMR</name>
<dbReference type="Pfam" id="PF00271">
    <property type="entry name" value="Helicase_C"/>
    <property type="match status" value="1"/>
</dbReference>
<dbReference type="GO" id="GO:0005737">
    <property type="term" value="C:cytoplasm"/>
    <property type="evidence" value="ECO:0007669"/>
    <property type="project" value="TreeGrafter"/>
</dbReference>
<protein>
    <recommendedName>
        <fullName evidence="9">DNA 3'-5' helicase</fullName>
        <ecNumber evidence="9">5.6.2.4</ecNumber>
    </recommendedName>
</protein>
<dbReference type="GeneID" id="24424384"/>
<comment type="similarity">
    <text evidence="1">Belongs to the helicase family. RecQ subfamily.</text>
</comment>
<keyword evidence="4" id="KW-0347">Helicase</keyword>
<evidence type="ECO:0000256" key="5">
    <source>
        <dbReference type="ARBA" id="ARBA00022840"/>
    </source>
</evidence>
<gene>
    <name evidence="13" type="ORF">BMR1_02g03015</name>
</gene>
<evidence type="ECO:0000259" key="12">
    <source>
        <dbReference type="PROSITE" id="PS51194"/>
    </source>
</evidence>
<evidence type="ECO:0000256" key="8">
    <source>
        <dbReference type="ARBA" id="ARBA00034617"/>
    </source>
</evidence>
<dbReference type="Gene3D" id="1.10.10.10">
    <property type="entry name" value="Winged helix-like DNA-binding domain superfamily/Winged helix DNA-binding domain"/>
    <property type="match status" value="1"/>
</dbReference>
<dbReference type="InterPro" id="IPR036388">
    <property type="entry name" value="WH-like_DNA-bd_sf"/>
</dbReference>
<evidence type="ECO:0000256" key="3">
    <source>
        <dbReference type="ARBA" id="ARBA00022801"/>
    </source>
</evidence>
<dbReference type="RefSeq" id="XP_012648365.1">
    <property type="nucleotide sequence ID" value="XM_012792911.1"/>
</dbReference>
<reference evidence="13 14" key="3">
    <citation type="journal article" date="2016" name="Sci. Rep.">
        <title>Genome-wide diversity and gene expression profiling of Babesia microti isolates identify polymorphic genes that mediate host-pathogen interactions.</title>
        <authorList>
            <person name="Silva J.C."/>
            <person name="Cornillot E."/>
            <person name="McCracken C."/>
            <person name="Usmani-Brown S."/>
            <person name="Dwivedi A."/>
            <person name="Ifeonu O.O."/>
            <person name="Crabtree J."/>
            <person name="Gotia H.T."/>
            <person name="Virji A.Z."/>
            <person name="Reynes C."/>
            <person name="Colinge J."/>
            <person name="Kumar V."/>
            <person name="Lawres L."/>
            <person name="Pazzi J.E."/>
            <person name="Pablo J.V."/>
            <person name="Hung C."/>
            <person name="Brancato J."/>
            <person name="Kumari P."/>
            <person name="Orvis J."/>
            <person name="Tretina K."/>
            <person name="Chibucos M."/>
            <person name="Ott S."/>
            <person name="Sadzewicz L."/>
            <person name="Sengamalay N."/>
            <person name="Shetty A.C."/>
            <person name="Su Q."/>
            <person name="Tallon L."/>
            <person name="Fraser C.M."/>
            <person name="Frutos R."/>
            <person name="Molina D.M."/>
            <person name="Krause P.J."/>
            <person name="Ben Mamoun C."/>
        </authorList>
    </citation>
    <scope>NUCLEOTIDE SEQUENCE [LARGE SCALE GENOMIC DNA]</scope>
    <source>
        <strain evidence="13 14">RI</strain>
    </source>
</reference>
<sequence>MNDCTAASSPRPKKKRAKQTEPTISTSCDSTIAPNYNAGANFGTNAIPLELSNSTLYMALKHVIWYTNSLFAIKSHSDLQQCHRTAGLAQRYINAAISSISPYEPLGPYRLKRPLDNNLNSFEHIPFKNDSYCLSEVSTLDCAIEDSFRPNETDHVDKVESITSLLDVYMYKSQSQPVPPKNQAPAESISTIQDGGETESSDSGSKETNTPISDAVKKFKEQVNHQPQIPQEYIQSEWSRNDFPFSPLVEKIRSNFFKYPSFRGIQLQAINALLSGKDVFVTMATGGGKSLCYQLPPLVFGGVAVVFSPLLSLIKDQIKHMQQIGLHCVENVTTYKTFVNLAKPRGYEHGDANGLIWFMTPEKYASSSRTLAFLQKLYDENQLRLFAIDEAHCISQWGTDFRKDYRKLGSLRAKFPHVPIIALTATSPPNVTKDILTSLRISGAICLNSNTSRRNLWLEVRSKSKTQLKEIVKILGKAKESAIIYCLSTKDCERVAEELVKCGITAGAYHSKMDNDTRLLVQQEWMENRKRVIVATMAFGMGIDKSNVRYILHHSPPSSLDRYYQEIGRAGRDGKFARTVLWYSPHDFDRLKSLVKGKPKFSQAIDQVANYCYNKLQCRHMLISQFLHDEPEGESTENCAFFPGATPGCDNCTKRLKSVWEDVTIEAREIAKFVAQAMAHRTNPFLTVSILVNALRGSMMKVVVKYSLDKLPGHGCLKGASKERIMEIVRKLLAMGVLRESHRRSKNFGRTVVSVGNGAKDLIGGNMRLFIDAVTIDGGVKAERNSSVLEAASRNNIKRSIPEQLFSRSDSSELPDCD</sequence>
<feature type="region of interest" description="Disordered" evidence="10">
    <location>
        <begin position="1"/>
        <end position="25"/>
    </location>
</feature>
<dbReference type="EMBL" id="FO082872">
    <property type="protein sequence ID" value="CCF73756.1"/>
    <property type="molecule type" value="Genomic_DNA"/>
</dbReference>
<dbReference type="GO" id="GO:0003677">
    <property type="term" value="F:DNA binding"/>
    <property type="evidence" value="ECO:0007669"/>
    <property type="project" value="UniProtKB-KW"/>
</dbReference>
<dbReference type="InterPro" id="IPR018982">
    <property type="entry name" value="RQC_domain"/>
</dbReference>
<dbReference type="Pfam" id="PF00270">
    <property type="entry name" value="DEAD"/>
    <property type="match status" value="1"/>
</dbReference>
<evidence type="ECO:0000256" key="2">
    <source>
        <dbReference type="ARBA" id="ARBA00022741"/>
    </source>
</evidence>
<dbReference type="GO" id="GO:0009378">
    <property type="term" value="F:four-way junction helicase activity"/>
    <property type="evidence" value="ECO:0007669"/>
    <property type="project" value="TreeGrafter"/>
</dbReference>
<dbReference type="SMART" id="SM00490">
    <property type="entry name" value="HELICc"/>
    <property type="match status" value="1"/>
</dbReference>
<dbReference type="InterPro" id="IPR036390">
    <property type="entry name" value="WH_DNA-bd_sf"/>
</dbReference>